<dbReference type="SUPFAM" id="SSF51197">
    <property type="entry name" value="Clavaminate synthase-like"/>
    <property type="match status" value="1"/>
</dbReference>
<sequence>MLGRFLSAENYTELLARGQHRSASLLHFEPDVMRSSYNRRPFTVQHQLTAHPLFSLDSLFTLCRRMPQEQILFRLGNIPGDAELETSYDRYKRDLTLADTLDHFEERQAYICINNPERDPEYQPIIEGLLGEVAAQTDAMDPWISWYSTYIFISTRDAVTPYHMDREMNFLLQIRGAKTVHLWDQDDDDIMSPEQKDLLLSRIGSRPRYRPDFEAKAMTYQLSPGLGVHHPFIAPHRVHTGPQLSISLALTFRTRQSDMWTDAHRFNARLRKLGLHPRPIGKSALIDQTKCNLARLGQRVHRMLAPVEADA</sequence>
<protein>
    <submittedName>
        <fullName evidence="1">Cupin-like domain-containing protein</fullName>
    </submittedName>
</protein>
<proteinExistence type="predicted"/>
<dbReference type="Proteomes" id="UP001620408">
    <property type="component" value="Unassembled WGS sequence"/>
</dbReference>
<gene>
    <name evidence="1" type="ORF">ISS97_08790</name>
</gene>
<dbReference type="RefSeq" id="WP_379985198.1">
    <property type="nucleotide sequence ID" value="NZ_JADIKD010000009.1"/>
</dbReference>
<evidence type="ECO:0000313" key="1">
    <source>
        <dbReference type="EMBL" id="MFK2917359.1"/>
    </source>
</evidence>
<reference evidence="1 2" key="1">
    <citation type="submission" date="2020-10" db="EMBL/GenBank/DDBJ databases">
        <title>Phylogeny of dyella-like bacteria.</title>
        <authorList>
            <person name="Fu J."/>
        </authorList>
    </citation>
    <scope>NUCLEOTIDE SEQUENCE [LARGE SCALE GENOMIC DNA]</scope>
    <source>
        <strain evidence="1 2">BB4</strain>
    </source>
</reference>
<organism evidence="1 2">
    <name type="scientific">Dyella koreensis</name>
    <dbReference type="NCBI Taxonomy" id="311235"/>
    <lineage>
        <taxon>Bacteria</taxon>
        <taxon>Pseudomonadati</taxon>
        <taxon>Pseudomonadota</taxon>
        <taxon>Gammaproteobacteria</taxon>
        <taxon>Lysobacterales</taxon>
        <taxon>Rhodanobacteraceae</taxon>
        <taxon>Dyella</taxon>
    </lineage>
</organism>
<evidence type="ECO:0000313" key="2">
    <source>
        <dbReference type="Proteomes" id="UP001620408"/>
    </source>
</evidence>
<comment type="caution">
    <text evidence="1">The sequence shown here is derived from an EMBL/GenBank/DDBJ whole genome shotgun (WGS) entry which is preliminary data.</text>
</comment>
<dbReference type="EMBL" id="JADIKD010000009">
    <property type="protein sequence ID" value="MFK2917359.1"/>
    <property type="molecule type" value="Genomic_DNA"/>
</dbReference>
<name>A0ABW8K7D3_9GAMM</name>
<dbReference type="Gene3D" id="2.60.120.650">
    <property type="entry name" value="Cupin"/>
    <property type="match status" value="1"/>
</dbReference>
<keyword evidence="2" id="KW-1185">Reference proteome</keyword>
<accession>A0ABW8K7D3</accession>